<dbReference type="PANTHER" id="PTHR11774">
    <property type="entry name" value="GERANYLGERANYL TRANSFERASE TYPE BETA SUBUNIT"/>
    <property type="match status" value="1"/>
</dbReference>
<keyword evidence="5" id="KW-0479">Metal-binding</keyword>
<dbReference type="GeneID" id="25405660"/>
<keyword evidence="6" id="KW-0677">Repeat</keyword>
<dbReference type="PANTHER" id="PTHR11774:SF6">
    <property type="entry name" value="PROTEIN FARNESYLTRANSFERASE SUBUNIT BETA"/>
    <property type="match status" value="1"/>
</dbReference>
<keyword evidence="4" id="KW-0808">Transferase</keyword>
<dbReference type="SUPFAM" id="SSF48239">
    <property type="entry name" value="Terpenoid cyclases/Protein prenyltransferases"/>
    <property type="match status" value="1"/>
</dbReference>
<evidence type="ECO:0000259" key="8">
    <source>
        <dbReference type="Pfam" id="PF00432"/>
    </source>
</evidence>
<comment type="cofactor">
    <cofactor evidence="1">
        <name>Zn(2+)</name>
        <dbReference type="ChEBI" id="CHEBI:29105"/>
    </cofactor>
</comment>
<dbReference type="CDD" id="cd00688">
    <property type="entry name" value="ISOPREN_C2_like"/>
    <property type="match status" value="1"/>
</dbReference>
<keyword evidence="3" id="KW-0637">Prenyltransferase</keyword>
<dbReference type="KEGG" id="tcb:TCARB_0200"/>
<evidence type="ECO:0000256" key="3">
    <source>
        <dbReference type="ARBA" id="ARBA00022602"/>
    </source>
</evidence>
<evidence type="ECO:0000313" key="9">
    <source>
        <dbReference type="EMBL" id="AJB41276.1"/>
    </source>
</evidence>
<accession>A0A3G1A4D1</accession>
<dbReference type="InterPro" id="IPR001330">
    <property type="entry name" value="Prenyltrans"/>
</dbReference>
<dbReference type="GO" id="GO:0005965">
    <property type="term" value="C:protein farnesyltransferase complex"/>
    <property type="evidence" value="ECO:0007669"/>
    <property type="project" value="TreeGrafter"/>
</dbReference>
<proteinExistence type="inferred from homology"/>
<dbReference type="GO" id="GO:0046872">
    <property type="term" value="F:metal ion binding"/>
    <property type="evidence" value="ECO:0007669"/>
    <property type="project" value="UniProtKB-KW"/>
</dbReference>
<keyword evidence="7" id="KW-0862">Zinc</keyword>
<gene>
    <name evidence="9" type="ORF">TCARB_0200</name>
</gene>
<reference evidence="10" key="1">
    <citation type="book" date="2010" name="EXTREMOPHILES" publisher="0:0-0">
        <title>Complete genome sequences of ten hyperthermophilic archaea reveal their metabolic capabilities and possible ecological roles.</title>
        <editorList>
            <person name="?"/>
        </editorList>
        <authorList>
            <person name="Ravin N.V."/>
            <person name="Mardanov A.V."/>
            <person name="Bonch-Osmolovskaya E.A."/>
            <person name="Skryabin K.G."/>
        </authorList>
    </citation>
    <scope>NUCLEOTIDE SEQUENCE [LARGE SCALE GENOMIC DNA]</scope>
    <source>
        <strain evidence="10">1505</strain>
    </source>
</reference>
<dbReference type="Proteomes" id="UP000266720">
    <property type="component" value="Chromosome"/>
</dbReference>
<protein>
    <recommendedName>
        <fullName evidence="8">Prenyltransferase alpha-alpha toroid domain-containing protein</fullName>
    </recommendedName>
</protein>
<feature type="domain" description="Prenyltransferase alpha-alpha toroid" evidence="8">
    <location>
        <begin position="198"/>
        <end position="306"/>
    </location>
</feature>
<name>A0A3G1A4D1_9CREN</name>
<evidence type="ECO:0000256" key="4">
    <source>
        <dbReference type="ARBA" id="ARBA00022679"/>
    </source>
</evidence>
<evidence type="ECO:0000256" key="1">
    <source>
        <dbReference type="ARBA" id="ARBA00001947"/>
    </source>
</evidence>
<evidence type="ECO:0000256" key="5">
    <source>
        <dbReference type="ARBA" id="ARBA00022723"/>
    </source>
</evidence>
<dbReference type="PIRSF" id="PIRSF016175">
    <property type="entry name" value="UCP016175"/>
    <property type="match status" value="1"/>
</dbReference>
<dbReference type="Pfam" id="PF00432">
    <property type="entry name" value="Prenyltrans"/>
    <property type="match status" value="2"/>
</dbReference>
<comment type="similarity">
    <text evidence="2">Belongs to the protein prenyltransferase subunit beta family.</text>
</comment>
<dbReference type="InterPro" id="IPR016648">
    <property type="entry name" value="UCP016175_prenyltrans-rel"/>
</dbReference>
<dbReference type="AlphaFoldDB" id="A0A3G1A4D1"/>
<evidence type="ECO:0000256" key="2">
    <source>
        <dbReference type="ARBA" id="ARBA00010497"/>
    </source>
</evidence>
<dbReference type="STRING" id="697581.TCARB_0200"/>
<evidence type="ECO:0000313" key="10">
    <source>
        <dbReference type="Proteomes" id="UP000266720"/>
    </source>
</evidence>
<evidence type="ECO:0000256" key="6">
    <source>
        <dbReference type="ARBA" id="ARBA00022737"/>
    </source>
</evidence>
<sequence>MLTKSLTRINLDAVVKYVLSKQGSDGGYLSFQYLDMFESSAEDTYYALWVLETLGVEPPRRDRTVEFLRHLQQEDGTYSSVEVAFYSIMALSLLGASPRDPKGASEYLIKALYSNMNGNDILPSFETEQLIDESGVLKSKDATFTLTSADLTPVPIRTSMIVLALHRLGGLDGEAEEKAYPLLKDALSNSGLGTPASLEVAYWALEALSTLDHLPETSNLDKWIYACENIDGGFSSTPGSKTAFIENLYYGLRSLEILGSRPKYVSSHLEYVTSLQNANGGFRRSRELGASALDYTFHAVKSLVLLESL</sequence>
<dbReference type="Gene3D" id="1.50.10.20">
    <property type="match status" value="2"/>
</dbReference>
<dbReference type="InterPro" id="IPR008930">
    <property type="entry name" value="Terpenoid_cyclase/PrenylTrfase"/>
</dbReference>
<feature type="domain" description="Prenyltransferase alpha-alpha toroid" evidence="8">
    <location>
        <begin position="6"/>
        <end position="80"/>
    </location>
</feature>
<dbReference type="InterPro" id="IPR045089">
    <property type="entry name" value="PGGT1B-like"/>
</dbReference>
<dbReference type="RefSeq" id="WP_148684528.1">
    <property type="nucleotide sequence ID" value="NZ_CP007493.1"/>
</dbReference>
<evidence type="ECO:0000256" key="7">
    <source>
        <dbReference type="ARBA" id="ARBA00022833"/>
    </source>
</evidence>
<organism evidence="9 10">
    <name type="scientific">Thermofilum adornatum 1505</name>
    <dbReference type="NCBI Taxonomy" id="697581"/>
    <lineage>
        <taxon>Archaea</taxon>
        <taxon>Thermoproteota</taxon>
        <taxon>Thermoprotei</taxon>
        <taxon>Thermofilales</taxon>
        <taxon>Thermofilaceae</taxon>
        <taxon>Thermofilum</taxon>
    </lineage>
</organism>
<dbReference type="GO" id="GO:0004660">
    <property type="term" value="F:protein farnesyltransferase activity"/>
    <property type="evidence" value="ECO:0007669"/>
    <property type="project" value="TreeGrafter"/>
</dbReference>
<dbReference type="EMBL" id="CP007493">
    <property type="protein sequence ID" value="AJB41276.1"/>
    <property type="molecule type" value="Genomic_DNA"/>
</dbReference>